<name>A0A517NEH9_9BACT</name>
<dbReference type="RefSeq" id="WP_145171717.1">
    <property type="nucleotide sequence ID" value="NZ_CP036525.1"/>
</dbReference>
<keyword evidence="2" id="KW-1185">Reference proteome</keyword>
<evidence type="ECO:0000313" key="2">
    <source>
        <dbReference type="Proteomes" id="UP000318538"/>
    </source>
</evidence>
<gene>
    <name evidence="1" type="ORF">K227x_39330</name>
</gene>
<dbReference type="KEGG" id="rlc:K227x_39330"/>
<evidence type="ECO:0000313" key="1">
    <source>
        <dbReference type="EMBL" id="QDT05533.1"/>
    </source>
</evidence>
<proteinExistence type="predicted"/>
<organism evidence="1 2">
    <name type="scientific">Rubripirellula lacrimiformis</name>
    <dbReference type="NCBI Taxonomy" id="1930273"/>
    <lineage>
        <taxon>Bacteria</taxon>
        <taxon>Pseudomonadati</taxon>
        <taxon>Planctomycetota</taxon>
        <taxon>Planctomycetia</taxon>
        <taxon>Pirellulales</taxon>
        <taxon>Pirellulaceae</taxon>
        <taxon>Rubripirellula</taxon>
    </lineage>
</organism>
<protein>
    <recommendedName>
        <fullName evidence="3">Zinc-finger domain-containing protein</fullName>
    </recommendedName>
</protein>
<evidence type="ECO:0008006" key="3">
    <source>
        <dbReference type="Google" id="ProtNLM"/>
    </source>
</evidence>
<dbReference type="Proteomes" id="UP000318538">
    <property type="component" value="Chromosome"/>
</dbReference>
<dbReference type="EMBL" id="CP036525">
    <property type="protein sequence ID" value="QDT05533.1"/>
    <property type="molecule type" value="Genomic_DNA"/>
</dbReference>
<reference evidence="1 2" key="1">
    <citation type="submission" date="2019-02" db="EMBL/GenBank/DDBJ databases">
        <title>Deep-cultivation of Planctomycetes and their phenomic and genomic characterization uncovers novel biology.</title>
        <authorList>
            <person name="Wiegand S."/>
            <person name="Jogler M."/>
            <person name="Boedeker C."/>
            <person name="Pinto D."/>
            <person name="Vollmers J."/>
            <person name="Rivas-Marin E."/>
            <person name="Kohn T."/>
            <person name="Peeters S.H."/>
            <person name="Heuer A."/>
            <person name="Rast P."/>
            <person name="Oberbeckmann S."/>
            <person name="Bunk B."/>
            <person name="Jeske O."/>
            <person name="Meyerdierks A."/>
            <person name="Storesund J.E."/>
            <person name="Kallscheuer N."/>
            <person name="Luecker S."/>
            <person name="Lage O.M."/>
            <person name="Pohl T."/>
            <person name="Merkel B.J."/>
            <person name="Hornburger P."/>
            <person name="Mueller R.-W."/>
            <person name="Bruemmer F."/>
            <person name="Labrenz M."/>
            <person name="Spormann A.M."/>
            <person name="Op den Camp H."/>
            <person name="Overmann J."/>
            <person name="Amann R."/>
            <person name="Jetten M.S.M."/>
            <person name="Mascher T."/>
            <person name="Medema M.H."/>
            <person name="Devos D.P."/>
            <person name="Kaster A.-K."/>
            <person name="Ovreas L."/>
            <person name="Rohde M."/>
            <person name="Galperin M.Y."/>
            <person name="Jogler C."/>
        </authorList>
    </citation>
    <scope>NUCLEOTIDE SEQUENCE [LARGE SCALE GENOMIC DNA]</scope>
    <source>
        <strain evidence="1 2">K22_7</strain>
    </source>
</reference>
<dbReference type="OrthoDB" id="289861at2"/>
<sequence length="85" mass="9851">MLTCKQISELISQSLDRPLPLGKRMSVWMHLKMCRLCAAFRRDQVLFQSSLSRELEQVAKYEKDPTVRLPDDAKRRIAKAMQSNG</sequence>
<accession>A0A517NEH9</accession>
<dbReference type="AlphaFoldDB" id="A0A517NEH9"/>